<accession>A0A9P3PEI1</accession>
<evidence type="ECO:0000256" key="1">
    <source>
        <dbReference type="SAM" id="MobiDB-lite"/>
    </source>
</evidence>
<dbReference type="Pfam" id="PF00651">
    <property type="entry name" value="BTB"/>
    <property type="match status" value="1"/>
</dbReference>
<dbReference type="OrthoDB" id="3249359at2759"/>
<evidence type="ECO:0000313" key="4">
    <source>
        <dbReference type="Proteomes" id="UP001063166"/>
    </source>
</evidence>
<dbReference type="PROSITE" id="PS50097">
    <property type="entry name" value="BTB"/>
    <property type="match status" value="1"/>
</dbReference>
<dbReference type="AlphaFoldDB" id="A0A9P3PEI1"/>
<dbReference type="InterPro" id="IPR011333">
    <property type="entry name" value="SKP1/BTB/POZ_sf"/>
</dbReference>
<protein>
    <recommendedName>
        <fullName evidence="2">BTB domain-containing protein</fullName>
    </recommendedName>
</protein>
<comment type="caution">
    <text evidence="3">The sequence shown here is derived from an EMBL/GenBank/DDBJ whole genome shotgun (WGS) entry which is preliminary data.</text>
</comment>
<organism evidence="3 4">
    <name type="scientific">Lyophyllum shimeji</name>
    <name type="common">Hon-shimeji</name>
    <name type="synonym">Tricholoma shimeji</name>
    <dbReference type="NCBI Taxonomy" id="47721"/>
    <lineage>
        <taxon>Eukaryota</taxon>
        <taxon>Fungi</taxon>
        <taxon>Dikarya</taxon>
        <taxon>Basidiomycota</taxon>
        <taxon>Agaricomycotina</taxon>
        <taxon>Agaricomycetes</taxon>
        <taxon>Agaricomycetidae</taxon>
        <taxon>Agaricales</taxon>
        <taxon>Tricholomatineae</taxon>
        <taxon>Lyophyllaceae</taxon>
        <taxon>Lyophyllum</taxon>
    </lineage>
</organism>
<name>A0A9P3PEI1_LYOSH</name>
<dbReference type="CDD" id="cd18186">
    <property type="entry name" value="BTB_POZ_ZBTB_KLHL-like"/>
    <property type="match status" value="1"/>
</dbReference>
<proteinExistence type="predicted"/>
<feature type="region of interest" description="Disordered" evidence="1">
    <location>
        <begin position="167"/>
        <end position="188"/>
    </location>
</feature>
<dbReference type="EMBL" id="BRPK01000002">
    <property type="protein sequence ID" value="GLB34462.1"/>
    <property type="molecule type" value="Genomic_DNA"/>
</dbReference>
<gene>
    <name evidence="3" type="ORF">LshimejAT787_0200270</name>
</gene>
<sequence>MSGLARHPVFWFDDGSIVFRVENHVFKVHKTLLSRHSNFFARPDHTLSTGNHGITSNVQIDPHIIVDPSRRVRTTDVEALLEHVYHDAPIYAESKFPRLISILRVSSPQQLDFPSLHALAKAKLDAMFRSGEMPLYRPDDLHEAIDTAKEYQLHAMRKAMYYHFVTSPDSSSEPETTHPSDDSMSLPSALGASTQTLAEQVEAKIDTHQPALSPSDTKLCAQLMERVIEHFTPTLFTPPATAHRACTDVFADTWMTVVIQPAIDDNGVYKPLETLELIKGVDWGKLGLCRGCLEEKKEEWTKEQRDIWRAMDGWLDIGADRQTA</sequence>
<evidence type="ECO:0000313" key="3">
    <source>
        <dbReference type="EMBL" id="GLB34462.1"/>
    </source>
</evidence>
<dbReference type="Proteomes" id="UP001063166">
    <property type="component" value="Unassembled WGS sequence"/>
</dbReference>
<reference evidence="3" key="1">
    <citation type="submission" date="2022-07" db="EMBL/GenBank/DDBJ databases">
        <title>The genome of Lyophyllum shimeji provides insight into the initial evolution of ectomycorrhizal fungal genome.</title>
        <authorList>
            <person name="Kobayashi Y."/>
            <person name="Shibata T."/>
            <person name="Hirakawa H."/>
            <person name="Shigenobu S."/>
            <person name="Nishiyama T."/>
            <person name="Yamada A."/>
            <person name="Hasebe M."/>
            <person name="Kawaguchi M."/>
        </authorList>
    </citation>
    <scope>NUCLEOTIDE SEQUENCE</scope>
    <source>
        <strain evidence="3">AT787</strain>
    </source>
</reference>
<feature type="domain" description="BTB" evidence="2">
    <location>
        <begin position="15"/>
        <end position="93"/>
    </location>
</feature>
<keyword evidence="4" id="KW-1185">Reference proteome</keyword>
<dbReference type="InterPro" id="IPR000210">
    <property type="entry name" value="BTB/POZ_dom"/>
</dbReference>
<dbReference type="Gene3D" id="3.30.710.10">
    <property type="entry name" value="Potassium Channel Kv1.1, Chain A"/>
    <property type="match status" value="1"/>
</dbReference>
<evidence type="ECO:0000259" key="2">
    <source>
        <dbReference type="PROSITE" id="PS50097"/>
    </source>
</evidence>